<dbReference type="PANTHER" id="PTHR34883:SF4">
    <property type="entry name" value="CUPREDOXIN"/>
    <property type="match status" value="1"/>
</dbReference>
<dbReference type="CDD" id="cd00920">
    <property type="entry name" value="Cupredoxin"/>
    <property type="match status" value="1"/>
</dbReference>
<organism evidence="2 3">
    <name type="scientific">Mycena albidolilacea</name>
    <dbReference type="NCBI Taxonomy" id="1033008"/>
    <lineage>
        <taxon>Eukaryota</taxon>
        <taxon>Fungi</taxon>
        <taxon>Dikarya</taxon>
        <taxon>Basidiomycota</taxon>
        <taxon>Agaricomycotina</taxon>
        <taxon>Agaricomycetes</taxon>
        <taxon>Agaricomycetidae</taxon>
        <taxon>Agaricales</taxon>
        <taxon>Marasmiineae</taxon>
        <taxon>Mycenaceae</taxon>
        <taxon>Mycena</taxon>
    </lineage>
</organism>
<comment type="caution">
    <text evidence="2">The sequence shown here is derived from an EMBL/GenBank/DDBJ whole genome shotgun (WGS) entry which is preliminary data.</text>
</comment>
<name>A0AAD7AL40_9AGAR</name>
<protein>
    <recommendedName>
        <fullName evidence="4">Cupredoxin</fullName>
    </recommendedName>
</protein>
<accession>A0AAD7AL40</accession>
<dbReference type="Proteomes" id="UP001218218">
    <property type="component" value="Unassembled WGS sequence"/>
</dbReference>
<reference evidence="2" key="1">
    <citation type="submission" date="2023-03" db="EMBL/GenBank/DDBJ databases">
        <title>Massive genome expansion in bonnet fungi (Mycena s.s.) driven by repeated elements and novel gene families across ecological guilds.</title>
        <authorList>
            <consortium name="Lawrence Berkeley National Laboratory"/>
            <person name="Harder C.B."/>
            <person name="Miyauchi S."/>
            <person name="Viragh M."/>
            <person name="Kuo A."/>
            <person name="Thoen E."/>
            <person name="Andreopoulos B."/>
            <person name="Lu D."/>
            <person name="Skrede I."/>
            <person name="Drula E."/>
            <person name="Henrissat B."/>
            <person name="Morin E."/>
            <person name="Kohler A."/>
            <person name="Barry K."/>
            <person name="LaButti K."/>
            <person name="Morin E."/>
            <person name="Salamov A."/>
            <person name="Lipzen A."/>
            <person name="Mereny Z."/>
            <person name="Hegedus B."/>
            <person name="Baldrian P."/>
            <person name="Stursova M."/>
            <person name="Weitz H."/>
            <person name="Taylor A."/>
            <person name="Grigoriev I.V."/>
            <person name="Nagy L.G."/>
            <person name="Martin F."/>
            <person name="Kauserud H."/>
        </authorList>
    </citation>
    <scope>NUCLEOTIDE SEQUENCE</scope>
    <source>
        <strain evidence="2">CBHHK002</strain>
    </source>
</reference>
<dbReference type="InterPro" id="IPR052953">
    <property type="entry name" value="Ser-rich/MCO-related"/>
</dbReference>
<evidence type="ECO:0000313" key="3">
    <source>
        <dbReference type="Proteomes" id="UP001218218"/>
    </source>
</evidence>
<feature type="signal peptide" evidence="1">
    <location>
        <begin position="1"/>
        <end position="17"/>
    </location>
</feature>
<dbReference type="AlphaFoldDB" id="A0AAD7AL40"/>
<evidence type="ECO:0000313" key="2">
    <source>
        <dbReference type="EMBL" id="KAJ7361603.1"/>
    </source>
</evidence>
<dbReference type="EMBL" id="JARIHO010000005">
    <property type="protein sequence ID" value="KAJ7361603.1"/>
    <property type="molecule type" value="Genomic_DNA"/>
</dbReference>
<dbReference type="Gene3D" id="2.60.40.420">
    <property type="entry name" value="Cupredoxins - blue copper proteins"/>
    <property type="match status" value="2"/>
</dbReference>
<evidence type="ECO:0008006" key="4">
    <source>
        <dbReference type="Google" id="ProtNLM"/>
    </source>
</evidence>
<keyword evidence="3" id="KW-1185">Reference proteome</keyword>
<dbReference type="SUPFAM" id="SSF49503">
    <property type="entry name" value="Cupredoxins"/>
    <property type="match status" value="2"/>
</dbReference>
<keyword evidence="1" id="KW-0732">Signal</keyword>
<sequence>MFSSLSLGLALLPFVLSKTFDVQVGGPNGTLEFSPPALSAAVGDTVVFHFNPKNHSVYQSSFDAPCSRKEGGFASPFMFVAANSSVDTRPTWSVTVNDTAPVWVYCAQAANTPASHCGQGMIFSINCPSDDSPNSLGNFKKEALAIGASLSAAAAAASATPSGGQDGGSPTVTAAYGGVTIPPAPSASVVTAAITLDGSSIWTTVYTSFVNSPAATPVAAEGAVHTVVVGGTGKLFFTPDHVDAAPRDQIVFQFQQKNHSFADPCRPLNALNATAPQGFNSGYHPVGANDTDFPTWSITVNDTAPIWAYCGQTTPSSHCGAGMVFAVNAVDNSTRNFAAFQGVAEQLNGTGSASASGSQASQTGSTTGGALSLRVGGGASAVVALIAVAASLL</sequence>
<gene>
    <name evidence="2" type="ORF">DFH08DRAFT_911275</name>
</gene>
<feature type="chain" id="PRO_5041934558" description="Cupredoxin" evidence="1">
    <location>
        <begin position="18"/>
        <end position="393"/>
    </location>
</feature>
<dbReference type="InterPro" id="IPR008972">
    <property type="entry name" value="Cupredoxin"/>
</dbReference>
<proteinExistence type="predicted"/>
<evidence type="ECO:0000256" key="1">
    <source>
        <dbReference type="SAM" id="SignalP"/>
    </source>
</evidence>
<dbReference type="PANTHER" id="PTHR34883">
    <property type="entry name" value="SERINE-RICH PROTEIN, PUTATIVE-RELATED-RELATED"/>
    <property type="match status" value="1"/>
</dbReference>